<accession>A0A3G9IC31</accession>
<dbReference type="AlphaFoldDB" id="A0A3G9IC31"/>
<dbReference type="KEGG" id="nbe:Back2_07440"/>
<dbReference type="OrthoDB" id="9811177at2"/>
<keyword evidence="2" id="KW-0378">Hydrolase</keyword>
<dbReference type="CDD" id="cd07344">
    <property type="entry name" value="M48_yhfN_like"/>
    <property type="match status" value="1"/>
</dbReference>
<name>A0A3G9IC31_9ACTN</name>
<proteinExistence type="predicted"/>
<dbReference type="GO" id="GO:0016787">
    <property type="term" value="F:hydrolase activity"/>
    <property type="evidence" value="ECO:0007669"/>
    <property type="project" value="UniProtKB-KW"/>
</dbReference>
<dbReference type="Proteomes" id="UP000271573">
    <property type="component" value="Chromosome"/>
</dbReference>
<dbReference type="Gene3D" id="3.30.2010.10">
    <property type="entry name" value="Metalloproteases ('zincins'), catalytic domain"/>
    <property type="match status" value="1"/>
</dbReference>
<organism evidence="2 3">
    <name type="scientific">Nocardioides baekrokdamisoli</name>
    <dbReference type="NCBI Taxonomy" id="1804624"/>
    <lineage>
        <taxon>Bacteria</taxon>
        <taxon>Bacillati</taxon>
        <taxon>Actinomycetota</taxon>
        <taxon>Actinomycetes</taxon>
        <taxon>Propionibacteriales</taxon>
        <taxon>Nocardioidaceae</taxon>
        <taxon>Nocardioides</taxon>
    </lineage>
</organism>
<evidence type="ECO:0000259" key="1">
    <source>
        <dbReference type="Pfam" id="PF01863"/>
    </source>
</evidence>
<keyword evidence="3" id="KW-1185">Reference proteome</keyword>
<dbReference type="InterPro" id="IPR053136">
    <property type="entry name" value="UTP_pyrophosphatase-like"/>
</dbReference>
<reference evidence="2 3" key="1">
    <citation type="submission" date="2018-11" db="EMBL/GenBank/DDBJ databases">
        <title>Complete genome sequence of Nocardioides baekrokdamisoli strain KCTC 39748.</title>
        <authorList>
            <person name="Kang S.W."/>
            <person name="Lee K.C."/>
            <person name="Kim K.K."/>
            <person name="Kim J.S."/>
            <person name="Kim D.S."/>
            <person name="Ko S.H."/>
            <person name="Yang S.H."/>
            <person name="Shin Y.K."/>
            <person name="Lee J.S."/>
        </authorList>
    </citation>
    <scope>NUCLEOTIDE SEQUENCE [LARGE SCALE GENOMIC DNA]</scope>
    <source>
        <strain evidence="2 3">KCTC 39748</strain>
    </source>
</reference>
<dbReference type="InterPro" id="IPR002725">
    <property type="entry name" value="YgjP-like_metallopeptidase"/>
</dbReference>
<sequence>MPEVEVRRSPRRRRTVSAYREGDKIIVLIPAATSKRDEAIWVERMVAKIETRERRTQRTDDDLMARATYLNKTYLGGEAQPSAIRWVTNQRSRWGSCTPADRAIRLSARLQTMPAWVIDYVIVHELAHLLEAHHNARFHALVGAYPKTEVAKAYLDGFSAGTRSGEPISGDVDEVED</sequence>
<dbReference type="EMBL" id="AP019307">
    <property type="protein sequence ID" value="BBH16457.1"/>
    <property type="molecule type" value="Genomic_DNA"/>
</dbReference>
<feature type="domain" description="YgjP-like metallopeptidase" evidence="1">
    <location>
        <begin position="87"/>
        <end position="156"/>
    </location>
</feature>
<protein>
    <submittedName>
        <fullName evidence="2">Metal-dependent hydrolase</fullName>
    </submittedName>
</protein>
<dbReference type="PANTHER" id="PTHR30399:SF1">
    <property type="entry name" value="UTP PYROPHOSPHATASE"/>
    <property type="match status" value="1"/>
</dbReference>
<evidence type="ECO:0000313" key="2">
    <source>
        <dbReference type="EMBL" id="BBH16457.1"/>
    </source>
</evidence>
<dbReference type="RefSeq" id="WP_125566878.1">
    <property type="nucleotide sequence ID" value="NZ_AP019307.1"/>
</dbReference>
<dbReference type="PANTHER" id="PTHR30399">
    <property type="entry name" value="UNCHARACTERIZED PROTEIN YGJP"/>
    <property type="match status" value="1"/>
</dbReference>
<dbReference type="Pfam" id="PF01863">
    <property type="entry name" value="YgjP-like"/>
    <property type="match status" value="1"/>
</dbReference>
<gene>
    <name evidence="2" type="ORF">Back2_07440</name>
</gene>
<evidence type="ECO:0000313" key="3">
    <source>
        <dbReference type="Proteomes" id="UP000271573"/>
    </source>
</evidence>